<dbReference type="InterPro" id="IPR029151">
    <property type="entry name" value="Sensor-like_sf"/>
</dbReference>
<feature type="transmembrane region" description="Helical" evidence="1">
    <location>
        <begin position="21"/>
        <end position="44"/>
    </location>
</feature>
<dbReference type="GO" id="GO:0004673">
    <property type="term" value="F:protein histidine kinase activity"/>
    <property type="evidence" value="ECO:0007669"/>
    <property type="project" value="UniProtKB-EC"/>
</dbReference>
<keyword evidence="2" id="KW-0418">Kinase</keyword>
<name>A0A376EZJ6_ENTAS</name>
<accession>A0A376EZJ6</accession>
<dbReference type="EMBL" id="UFYI01000004">
    <property type="protein sequence ID" value="STD15741.1"/>
    <property type="molecule type" value="Genomic_DNA"/>
</dbReference>
<dbReference type="AlphaFoldDB" id="A0A376EZJ6"/>
<keyword evidence="1" id="KW-0472">Membrane</keyword>
<sequence length="158" mass="17402">MSLLHNFRRLNETQTLFSGKAVLALVCFSCLLLVLLGTILFHFIDRQLHHDLGQRARVQASQIALMPGLAAMVAARDIPGIARLIQPLRAESDASYIVIGDTEEQHLYHSESPERINLPMIGGDNAEVLKGKTIISCARAELACRYAAKPPSSTRSIR</sequence>
<dbReference type="SUPFAM" id="SSF103190">
    <property type="entry name" value="Sensory domain-like"/>
    <property type="match status" value="1"/>
</dbReference>
<organism evidence="2 3">
    <name type="scientific">Enterobacter asburiae</name>
    <dbReference type="NCBI Taxonomy" id="61645"/>
    <lineage>
        <taxon>Bacteria</taxon>
        <taxon>Pseudomonadati</taxon>
        <taxon>Pseudomonadota</taxon>
        <taxon>Gammaproteobacteria</taxon>
        <taxon>Enterobacterales</taxon>
        <taxon>Enterobacteriaceae</taxon>
        <taxon>Enterobacter</taxon>
        <taxon>Enterobacter cloacae complex</taxon>
    </lineage>
</organism>
<reference evidence="2 3" key="1">
    <citation type="submission" date="2018-06" db="EMBL/GenBank/DDBJ databases">
        <authorList>
            <consortium name="Pathogen Informatics"/>
            <person name="Doyle S."/>
        </authorList>
    </citation>
    <scope>NUCLEOTIDE SEQUENCE [LARGE SCALE GENOMIC DNA]</scope>
    <source>
        <strain evidence="2 3">NCTC12123</strain>
    </source>
</reference>
<keyword evidence="2" id="KW-0808">Transferase</keyword>
<dbReference type="Gene3D" id="3.30.450.20">
    <property type="entry name" value="PAS domain"/>
    <property type="match status" value="1"/>
</dbReference>
<protein>
    <submittedName>
        <fullName evidence="2">Sensor histidine kinase CitA</fullName>
        <ecNumber evidence="2">2.7.13.3</ecNumber>
    </submittedName>
</protein>
<keyword evidence="1" id="KW-0812">Transmembrane</keyword>
<dbReference type="EC" id="2.7.13.3" evidence="2"/>
<gene>
    <name evidence="2" type="primary">citA_2</name>
    <name evidence="2" type="ORF">NCTC12123_00066</name>
</gene>
<proteinExistence type="predicted"/>
<dbReference type="Proteomes" id="UP000255163">
    <property type="component" value="Unassembled WGS sequence"/>
</dbReference>
<evidence type="ECO:0000313" key="2">
    <source>
        <dbReference type="EMBL" id="STD15741.1"/>
    </source>
</evidence>
<evidence type="ECO:0000313" key="3">
    <source>
        <dbReference type="Proteomes" id="UP000255163"/>
    </source>
</evidence>
<keyword evidence="1" id="KW-1133">Transmembrane helix</keyword>
<evidence type="ECO:0000256" key="1">
    <source>
        <dbReference type="SAM" id="Phobius"/>
    </source>
</evidence>